<proteinExistence type="predicted"/>
<dbReference type="PANTHER" id="PTHR14155">
    <property type="entry name" value="RING FINGER DOMAIN-CONTAINING"/>
    <property type="match status" value="1"/>
</dbReference>
<comment type="caution">
    <text evidence="8">The sequence shown here is derived from an EMBL/GenBank/DDBJ whole genome shotgun (WGS) entry which is preliminary data.</text>
</comment>
<dbReference type="PROSITE" id="PS50089">
    <property type="entry name" value="ZF_RING_2"/>
    <property type="match status" value="1"/>
</dbReference>
<feature type="compositionally biased region" description="Basic residues" evidence="5">
    <location>
        <begin position="201"/>
        <end position="212"/>
    </location>
</feature>
<evidence type="ECO:0000256" key="4">
    <source>
        <dbReference type="PROSITE-ProRule" id="PRU00175"/>
    </source>
</evidence>
<feature type="domain" description="RING-type" evidence="7">
    <location>
        <begin position="348"/>
        <end position="392"/>
    </location>
</feature>
<dbReference type="Pfam" id="PF13639">
    <property type="entry name" value="zf-RING_2"/>
    <property type="match status" value="1"/>
</dbReference>
<evidence type="ECO:0000256" key="2">
    <source>
        <dbReference type="ARBA" id="ARBA00022771"/>
    </source>
</evidence>
<feature type="transmembrane region" description="Helical" evidence="6">
    <location>
        <begin position="176"/>
        <end position="193"/>
    </location>
</feature>
<dbReference type="Proteomes" id="UP001295423">
    <property type="component" value="Unassembled WGS sequence"/>
</dbReference>
<evidence type="ECO:0000313" key="9">
    <source>
        <dbReference type="Proteomes" id="UP001295423"/>
    </source>
</evidence>
<organism evidence="8 9">
    <name type="scientific">Cylindrotheca closterium</name>
    <dbReference type="NCBI Taxonomy" id="2856"/>
    <lineage>
        <taxon>Eukaryota</taxon>
        <taxon>Sar</taxon>
        <taxon>Stramenopiles</taxon>
        <taxon>Ochrophyta</taxon>
        <taxon>Bacillariophyta</taxon>
        <taxon>Bacillariophyceae</taxon>
        <taxon>Bacillariophycidae</taxon>
        <taxon>Bacillariales</taxon>
        <taxon>Bacillariaceae</taxon>
        <taxon>Cylindrotheca</taxon>
    </lineage>
</organism>
<keyword evidence="6" id="KW-0472">Membrane</keyword>
<name>A0AAD2JJT2_9STRA</name>
<keyword evidence="2 4" id="KW-0863">Zinc-finger</keyword>
<dbReference type="AlphaFoldDB" id="A0AAD2JJT2"/>
<dbReference type="InterPro" id="IPR053238">
    <property type="entry name" value="RING-H2_zinc_finger"/>
</dbReference>
<sequence>MFAISAQVAMAQENNATNITESNVTSDSPTIYSNSTAVDSPSMTPSTILPTSSIAPTINYDEICPNSVDWKRLGRPWESITEWQKQFTCDDDKVSCSDFGSLGRASLHCCKCRPICCGRCNVPCNNDDGTADTNPPNIAQPSSQISPSTAPVGYKYNFKDTKSSSSSWKLRPGPRHFALLIVVFFISVIFCCNREQRTLRRTRRTMSQRRRQQQQQLNEDGGADDAISEERYQLFLSKFHFETVPPPDGTNKSNKVESLYNPDRMVRENSTTSSKVSSIADKSSNDGNDEEIDENYRPKLQDVEIGAPPPDSRENTLKSVNSSVSSACCSTSYQPFASLKRIPARGECSICLDGYHPGDTVCIAVNEACNHVYHQECVVEWLKTNGRCPLCRVDLMK</sequence>
<dbReference type="Gene3D" id="3.30.40.10">
    <property type="entry name" value="Zinc/RING finger domain, C3HC4 (zinc finger)"/>
    <property type="match status" value="1"/>
</dbReference>
<keyword evidence="6" id="KW-0812">Transmembrane</keyword>
<dbReference type="InterPro" id="IPR013083">
    <property type="entry name" value="Znf_RING/FYVE/PHD"/>
</dbReference>
<evidence type="ECO:0000256" key="3">
    <source>
        <dbReference type="ARBA" id="ARBA00022833"/>
    </source>
</evidence>
<evidence type="ECO:0000256" key="5">
    <source>
        <dbReference type="SAM" id="MobiDB-lite"/>
    </source>
</evidence>
<reference evidence="8" key="1">
    <citation type="submission" date="2023-08" db="EMBL/GenBank/DDBJ databases">
        <authorList>
            <person name="Audoor S."/>
            <person name="Bilcke G."/>
        </authorList>
    </citation>
    <scope>NUCLEOTIDE SEQUENCE</scope>
</reference>
<protein>
    <recommendedName>
        <fullName evidence="7">RING-type domain-containing protein</fullName>
    </recommendedName>
</protein>
<evidence type="ECO:0000259" key="7">
    <source>
        <dbReference type="PROSITE" id="PS50089"/>
    </source>
</evidence>
<keyword evidence="1" id="KW-0479">Metal-binding</keyword>
<feature type="region of interest" description="Disordered" evidence="5">
    <location>
        <begin position="201"/>
        <end position="225"/>
    </location>
</feature>
<gene>
    <name evidence="8" type="ORF">CYCCA115_LOCUS16462</name>
</gene>
<dbReference type="GO" id="GO:0008270">
    <property type="term" value="F:zinc ion binding"/>
    <property type="evidence" value="ECO:0007669"/>
    <property type="project" value="UniProtKB-KW"/>
</dbReference>
<keyword evidence="3" id="KW-0862">Zinc</keyword>
<dbReference type="EMBL" id="CAKOGP040001925">
    <property type="protein sequence ID" value="CAJ1956921.1"/>
    <property type="molecule type" value="Genomic_DNA"/>
</dbReference>
<feature type="compositionally biased region" description="Low complexity" evidence="5">
    <location>
        <begin position="273"/>
        <end position="282"/>
    </location>
</feature>
<evidence type="ECO:0000313" key="8">
    <source>
        <dbReference type="EMBL" id="CAJ1956921.1"/>
    </source>
</evidence>
<dbReference type="SUPFAM" id="SSF57850">
    <property type="entry name" value="RING/U-box"/>
    <property type="match status" value="1"/>
</dbReference>
<feature type="region of interest" description="Disordered" evidence="5">
    <location>
        <begin position="243"/>
        <end position="317"/>
    </location>
</feature>
<evidence type="ECO:0000256" key="1">
    <source>
        <dbReference type="ARBA" id="ARBA00022723"/>
    </source>
</evidence>
<accession>A0AAD2JJT2</accession>
<feature type="region of interest" description="Disordered" evidence="5">
    <location>
        <begin position="19"/>
        <end position="45"/>
    </location>
</feature>
<dbReference type="SMART" id="SM00184">
    <property type="entry name" value="RING"/>
    <property type="match status" value="1"/>
</dbReference>
<dbReference type="InterPro" id="IPR001841">
    <property type="entry name" value="Znf_RING"/>
</dbReference>
<evidence type="ECO:0000256" key="6">
    <source>
        <dbReference type="SAM" id="Phobius"/>
    </source>
</evidence>
<dbReference type="SMART" id="SM01197">
    <property type="entry name" value="FANCL_C"/>
    <property type="match status" value="1"/>
</dbReference>
<keyword evidence="6" id="KW-1133">Transmembrane helix</keyword>
<dbReference type="PANTHER" id="PTHR14155:SF627">
    <property type="entry name" value="OS06G0192800 PROTEIN"/>
    <property type="match status" value="1"/>
</dbReference>
<keyword evidence="9" id="KW-1185">Reference proteome</keyword>